<feature type="region of interest" description="Disordered" evidence="2">
    <location>
        <begin position="1"/>
        <end position="124"/>
    </location>
</feature>
<name>A0ABW1H451_9ACTN</name>
<feature type="region of interest" description="Disordered" evidence="2">
    <location>
        <begin position="170"/>
        <end position="197"/>
    </location>
</feature>
<organism evidence="5 6">
    <name type="scientific">Micromonospora vulcania</name>
    <dbReference type="NCBI Taxonomy" id="1441873"/>
    <lineage>
        <taxon>Bacteria</taxon>
        <taxon>Bacillati</taxon>
        <taxon>Actinomycetota</taxon>
        <taxon>Actinomycetes</taxon>
        <taxon>Micromonosporales</taxon>
        <taxon>Micromonosporaceae</taxon>
        <taxon>Micromonospora</taxon>
    </lineage>
</organism>
<evidence type="ECO:0000259" key="4">
    <source>
        <dbReference type="Pfam" id="PF11611"/>
    </source>
</evidence>
<dbReference type="EMBL" id="JBHSQS010000005">
    <property type="protein sequence ID" value="MFC5923718.1"/>
    <property type="molecule type" value="Genomic_DNA"/>
</dbReference>
<feature type="compositionally biased region" description="Low complexity" evidence="2">
    <location>
        <begin position="28"/>
        <end position="50"/>
    </location>
</feature>
<protein>
    <submittedName>
        <fullName evidence="5">DUF4352 domain-containing protein</fullName>
    </submittedName>
</protein>
<feature type="domain" description="DUF4352" evidence="4">
    <location>
        <begin position="210"/>
        <end position="308"/>
    </location>
</feature>
<feature type="transmembrane region" description="Helical" evidence="3">
    <location>
        <begin position="130"/>
        <end position="154"/>
    </location>
</feature>
<keyword evidence="3" id="KW-1133">Transmembrane helix</keyword>
<evidence type="ECO:0000313" key="6">
    <source>
        <dbReference type="Proteomes" id="UP001596226"/>
    </source>
</evidence>
<accession>A0ABW1H451</accession>
<keyword evidence="6" id="KW-1185">Reference proteome</keyword>
<evidence type="ECO:0000256" key="2">
    <source>
        <dbReference type="SAM" id="MobiDB-lite"/>
    </source>
</evidence>
<feature type="compositionally biased region" description="Pro residues" evidence="2">
    <location>
        <begin position="51"/>
        <end position="83"/>
    </location>
</feature>
<dbReference type="InterPro" id="IPR029051">
    <property type="entry name" value="DUF4352"/>
</dbReference>
<feature type="compositionally biased region" description="Polar residues" evidence="2">
    <location>
        <begin position="182"/>
        <end position="197"/>
    </location>
</feature>
<dbReference type="Gene3D" id="2.60.40.1240">
    <property type="match status" value="1"/>
</dbReference>
<dbReference type="RefSeq" id="WP_377508958.1">
    <property type="nucleotide sequence ID" value="NZ_JBHSQS010000005.1"/>
</dbReference>
<feature type="compositionally biased region" description="Pro residues" evidence="2">
    <location>
        <begin position="105"/>
        <end position="123"/>
    </location>
</feature>
<proteinExistence type="predicted"/>
<comment type="caution">
    <text evidence="5">The sequence shown here is derived from an EMBL/GenBank/DDBJ whole genome shotgun (WGS) entry which is preliminary data.</text>
</comment>
<dbReference type="Pfam" id="PF11611">
    <property type="entry name" value="DUF4352"/>
    <property type="match status" value="1"/>
</dbReference>
<keyword evidence="1" id="KW-0732">Signal</keyword>
<reference evidence="6" key="1">
    <citation type="journal article" date="2019" name="Int. J. Syst. Evol. Microbiol.">
        <title>The Global Catalogue of Microorganisms (GCM) 10K type strain sequencing project: providing services to taxonomists for standard genome sequencing and annotation.</title>
        <authorList>
            <consortium name="The Broad Institute Genomics Platform"/>
            <consortium name="The Broad Institute Genome Sequencing Center for Infectious Disease"/>
            <person name="Wu L."/>
            <person name="Ma J."/>
        </authorList>
    </citation>
    <scope>NUCLEOTIDE SEQUENCE [LARGE SCALE GENOMIC DNA]</scope>
    <source>
        <strain evidence="6">CGMCC 4.7144</strain>
    </source>
</reference>
<evidence type="ECO:0000256" key="1">
    <source>
        <dbReference type="ARBA" id="ARBA00022729"/>
    </source>
</evidence>
<sequence length="325" mass="33042">MTHPQPPVGPQDPQQPSPEPPTQPFPATPQQQPAADPTVPQAPVPGQWTPPTAPQPPYASTPQPPFATTPYPSSPDQPWPQPPFSGGAYPAQGGGGYAPPAGGAYPPPGGPGYPHPMQPPAPPAKSKKTVVIVAVTAAVLALLCCAGGIVAVVIGANRAADEVADALPTPIATRGIGPTPGTAPSSKPPSTNSETRNMSVGETLVIDGEDGTVEITVTKFSTSAKACKTYGLKPDKGMYVIADVTLKITKGTGSVNPLYFQWVAADGTETNAIGGAFSGCGKPMQAGNNLAAGTTRTGSVAFDVANTNGVLEYLHEFETAGSWKP</sequence>
<keyword evidence="3" id="KW-0472">Membrane</keyword>
<feature type="compositionally biased region" description="Pro residues" evidence="2">
    <location>
        <begin position="1"/>
        <end position="27"/>
    </location>
</feature>
<dbReference type="Proteomes" id="UP001596226">
    <property type="component" value="Unassembled WGS sequence"/>
</dbReference>
<evidence type="ECO:0000256" key="3">
    <source>
        <dbReference type="SAM" id="Phobius"/>
    </source>
</evidence>
<keyword evidence="3" id="KW-0812">Transmembrane</keyword>
<evidence type="ECO:0000313" key="5">
    <source>
        <dbReference type="EMBL" id="MFC5923718.1"/>
    </source>
</evidence>
<dbReference type="InterPro" id="IPR029050">
    <property type="entry name" value="Immunoprotect_excell_Ig-like"/>
</dbReference>
<gene>
    <name evidence="5" type="ORF">ACFQGL_10230</name>
</gene>